<accession>A0A0M3J6C4</accession>
<sequence>MNGITSARVFTSRPALYSLREDDLDYDVTNCFHRLLAVFAEALAAVRVKYNIEHRNNKGLAMLGIQDFTFTNLWQNHAFNFVEEIDYLTFPSPMSTDVVYIGSHCPIAKRLPDDLREFTEDASSKGTIYIAFGTAVQWHSAPEYVTNAFRYMIENLRDYRILFVYNGNSFGELPEHVNVLKWAPQFDVLSHNKTILFISHGGLKSVKEAICTSTPVVY</sequence>
<dbReference type="Proteomes" id="UP000267096">
    <property type="component" value="Unassembled WGS sequence"/>
</dbReference>
<reference evidence="6 7" key="2">
    <citation type="submission" date="2018-11" db="EMBL/GenBank/DDBJ databases">
        <authorList>
            <consortium name="Pathogen Informatics"/>
        </authorList>
    </citation>
    <scope>NUCLEOTIDE SEQUENCE [LARGE SCALE GENOMIC DNA]</scope>
</reference>
<dbReference type="OrthoDB" id="5835829at2759"/>
<dbReference type="WBParaSite" id="ASIM_0000311001-mRNA-1">
    <property type="protein sequence ID" value="ASIM_0000311001-mRNA-1"/>
    <property type="gene ID" value="ASIM_0000311001"/>
</dbReference>
<evidence type="ECO:0000256" key="5">
    <source>
        <dbReference type="ARBA" id="ARBA00047475"/>
    </source>
</evidence>
<keyword evidence="7" id="KW-1185">Reference proteome</keyword>
<name>A0A0M3J6C4_ANISI</name>
<keyword evidence="4" id="KW-0808">Transferase</keyword>
<dbReference type="SUPFAM" id="SSF53756">
    <property type="entry name" value="UDP-Glycosyltransferase/glycogen phosphorylase"/>
    <property type="match status" value="1"/>
</dbReference>
<dbReference type="Pfam" id="PF00201">
    <property type="entry name" value="UDPGT"/>
    <property type="match status" value="1"/>
</dbReference>
<dbReference type="PANTHER" id="PTHR48043">
    <property type="entry name" value="EG:EG0003.4 PROTEIN-RELATED"/>
    <property type="match status" value="1"/>
</dbReference>
<evidence type="ECO:0000256" key="3">
    <source>
        <dbReference type="ARBA" id="ARBA00022676"/>
    </source>
</evidence>
<dbReference type="PANTHER" id="PTHR48043:SF62">
    <property type="entry name" value="GLUCURONOSYLTRANSFERASE"/>
    <property type="match status" value="1"/>
</dbReference>
<dbReference type="EMBL" id="UYRR01004267">
    <property type="protein sequence ID" value="VDK20925.1"/>
    <property type="molecule type" value="Genomic_DNA"/>
</dbReference>
<comment type="similarity">
    <text evidence="1">Belongs to the UDP-glycosyltransferase family.</text>
</comment>
<protein>
    <recommendedName>
        <fullName evidence="2">glucuronosyltransferase</fullName>
        <ecNumber evidence="2">2.4.1.17</ecNumber>
    </recommendedName>
</protein>
<dbReference type="EC" id="2.4.1.17" evidence="2"/>
<proteinExistence type="inferred from homology"/>
<keyword evidence="3" id="KW-0328">Glycosyltransferase</keyword>
<dbReference type="InterPro" id="IPR002213">
    <property type="entry name" value="UDP_glucos_trans"/>
</dbReference>
<comment type="catalytic activity">
    <reaction evidence="5">
        <text>glucuronate acceptor + UDP-alpha-D-glucuronate = acceptor beta-D-glucuronoside + UDP + H(+)</text>
        <dbReference type="Rhea" id="RHEA:21032"/>
        <dbReference type="ChEBI" id="CHEBI:15378"/>
        <dbReference type="ChEBI" id="CHEBI:58052"/>
        <dbReference type="ChEBI" id="CHEBI:58223"/>
        <dbReference type="ChEBI" id="CHEBI:132367"/>
        <dbReference type="ChEBI" id="CHEBI:132368"/>
        <dbReference type="EC" id="2.4.1.17"/>
    </reaction>
</comment>
<evidence type="ECO:0000256" key="4">
    <source>
        <dbReference type="ARBA" id="ARBA00022679"/>
    </source>
</evidence>
<evidence type="ECO:0000313" key="6">
    <source>
        <dbReference type="EMBL" id="VDK20925.1"/>
    </source>
</evidence>
<reference evidence="8" key="1">
    <citation type="submission" date="2017-02" db="UniProtKB">
        <authorList>
            <consortium name="WormBaseParasite"/>
        </authorList>
    </citation>
    <scope>IDENTIFICATION</scope>
</reference>
<gene>
    <name evidence="6" type="ORF">ASIM_LOCUS2957</name>
</gene>
<organism evidence="8">
    <name type="scientific">Anisakis simplex</name>
    <name type="common">Herring worm</name>
    <dbReference type="NCBI Taxonomy" id="6269"/>
    <lineage>
        <taxon>Eukaryota</taxon>
        <taxon>Metazoa</taxon>
        <taxon>Ecdysozoa</taxon>
        <taxon>Nematoda</taxon>
        <taxon>Chromadorea</taxon>
        <taxon>Rhabditida</taxon>
        <taxon>Spirurina</taxon>
        <taxon>Ascaridomorpha</taxon>
        <taxon>Ascaridoidea</taxon>
        <taxon>Anisakidae</taxon>
        <taxon>Anisakis</taxon>
        <taxon>Anisakis simplex complex</taxon>
    </lineage>
</organism>
<dbReference type="InterPro" id="IPR050271">
    <property type="entry name" value="UDP-glycosyltransferase"/>
</dbReference>
<evidence type="ECO:0000256" key="2">
    <source>
        <dbReference type="ARBA" id="ARBA00012544"/>
    </source>
</evidence>
<evidence type="ECO:0000313" key="7">
    <source>
        <dbReference type="Proteomes" id="UP000267096"/>
    </source>
</evidence>
<dbReference type="GO" id="GO:0015020">
    <property type="term" value="F:glucuronosyltransferase activity"/>
    <property type="evidence" value="ECO:0007669"/>
    <property type="project" value="UniProtKB-EC"/>
</dbReference>
<evidence type="ECO:0000256" key="1">
    <source>
        <dbReference type="ARBA" id="ARBA00009995"/>
    </source>
</evidence>
<dbReference type="AlphaFoldDB" id="A0A0M3J6C4"/>
<dbReference type="Gene3D" id="3.40.50.2000">
    <property type="entry name" value="Glycogen Phosphorylase B"/>
    <property type="match status" value="1"/>
</dbReference>
<evidence type="ECO:0000313" key="8">
    <source>
        <dbReference type="WBParaSite" id="ASIM_0000311001-mRNA-1"/>
    </source>
</evidence>